<evidence type="ECO:0000313" key="14">
    <source>
        <dbReference type="Proteomes" id="UP000676246"/>
    </source>
</evidence>
<dbReference type="AlphaFoldDB" id="A0A941BD51"/>
<evidence type="ECO:0000256" key="10">
    <source>
        <dbReference type="ARBA" id="ARBA00022989"/>
    </source>
</evidence>
<evidence type="ECO:0000256" key="8">
    <source>
        <dbReference type="ARBA" id="ARBA00022692"/>
    </source>
</evidence>
<dbReference type="InterPro" id="IPR007078">
    <property type="entry name" value="Haem_export_protD_CcmD"/>
</dbReference>
<dbReference type="NCBIfam" id="TIGR03141">
    <property type="entry name" value="cytochro_ccmD"/>
    <property type="match status" value="1"/>
</dbReference>
<dbReference type="PANTHER" id="PTHR37531:SF1">
    <property type="entry name" value="HEME EXPORTER PROTEIN D"/>
    <property type="match status" value="1"/>
</dbReference>
<comment type="subcellular location">
    <subcellularLocation>
        <location evidence="2 12">Cell inner membrane</location>
        <topology evidence="2 12">Single-pass membrane protein</topology>
    </subcellularLocation>
</comment>
<dbReference type="GO" id="GO:0005886">
    <property type="term" value="C:plasma membrane"/>
    <property type="evidence" value="ECO:0007669"/>
    <property type="project" value="UniProtKB-SubCell"/>
</dbReference>
<organism evidence="13 14">
    <name type="scientific">Ideonella alba</name>
    <dbReference type="NCBI Taxonomy" id="2824118"/>
    <lineage>
        <taxon>Bacteria</taxon>
        <taxon>Pseudomonadati</taxon>
        <taxon>Pseudomonadota</taxon>
        <taxon>Betaproteobacteria</taxon>
        <taxon>Burkholderiales</taxon>
        <taxon>Sphaerotilaceae</taxon>
        <taxon>Ideonella</taxon>
    </lineage>
</organism>
<keyword evidence="14" id="KW-1185">Reference proteome</keyword>
<dbReference type="InterPro" id="IPR052075">
    <property type="entry name" value="Heme_exporter_D"/>
</dbReference>
<dbReference type="GO" id="GO:0015886">
    <property type="term" value="P:heme transport"/>
    <property type="evidence" value="ECO:0007669"/>
    <property type="project" value="InterPro"/>
</dbReference>
<evidence type="ECO:0000256" key="12">
    <source>
        <dbReference type="RuleBase" id="RU363101"/>
    </source>
</evidence>
<keyword evidence="11 12" id="KW-0472">Membrane</keyword>
<sequence length="54" mass="5899">MQWDSLDAFLAMGGHGRFVWGAYAFTVLVMAVDAITSRRRLARARAAAREGAEA</sequence>
<dbReference type="Proteomes" id="UP000676246">
    <property type="component" value="Unassembled WGS sequence"/>
</dbReference>
<dbReference type="EMBL" id="JAGQDD010000002">
    <property type="protein sequence ID" value="MBQ0929851.1"/>
    <property type="molecule type" value="Genomic_DNA"/>
</dbReference>
<evidence type="ECO:0000313" key="13">
    <source>
        <dbReference type="EMBL" id="MBQ0929851.1"/>
    </source>
</evidence>
<evidence type="ECO:0000256" key="11">
    <source>
        <dbReference type="ARBA" id="ARBA00023136"/>
    </source>
</evidence>
<evidence type="ECO:0000256" key="3">
    <source>
        <dbReference type="ARBA" id="ARBA00008741"/>
    </source>
</evidence>
<keyword evidence="5 12" id="KW-0813">Transport</keyword>
<accession>A0A941BD51</accession>
<comment type="function">
    <text evidence="1 12">Required for the export of heme to the periplasm for the biogenesis of c-type cytochromes.</text>
</comment>
<dbReference type="Pfam" id="PF04995">
    <property type="entry name" value="CcmD"/>
    <property type="match status" value="1"/>
</dbReference>
<evidence type="ECO:0000256" key="5">
    <source>
        <dbReference type="ARBA" id="ARBA00022448"/>
    </source>
</evidence>
<gene>
    <name evidence="13" type="primary">ccmD</name>
    <name evidence="13" type="ORF">KAK03_05070</name>
</gene>
<dbReference type="PANTHER" id="PTHR37531">
    <property type="entry name" value="HEME EXPORTER PROTEIN D"/>
    <property type="match status" value="1"/>
</dbReference>
<proteinExistence type="inferred from homology"/>
<comment type="similarity">
    <text evidence="3 12">Belongs to the CcmD/CycX/HelD family.</text>
</comment>
<keyword evidence="10 12" id="KW-1133">Transmembrane helix</keyword>
<keyword evidence="9 12" id="KW-0201">Cytochrome c-type biogenesis</keyword>
<comment type="caution">
    <text evidence="13">The sequence shown here is derived from an EMBL/GenBank/DDBJ whole genome shotgun (WGS) entry which is preliminary data.</text>
</comment>
<dbReference type="GO" id="GO:1903607">
    <property type="term" value="P:cytochrome c biosynthetic process"/>
    <property type="evidence" value="ECO:0007669"/>
    <property type="project" value="TreeGrafter"/>
</dbReference>
<keyword evidence="8 12" id="KW-0812">Transmembrane</keyword>
<evidence type="ECO:0000256" key="2">
    <source>
        <dbReference type="ARBA" id="ARBA00004377"/>
    </source>
</evidence>
<keyword evidence="6 12" id="KW-1003">Cell membrane</keyword>
<evidence type="ECO:0000256" key="9">
    <source>
        <dbReference type="ARBA" id="ARBA00022748"/>
    </source>
</evidence>
<keyword evidence="7 12" id="KW-0997">Cell inner membrane</keyword>
<evidence type="ECO:0000256" key="1">
    <source>
        <dbReference type="ARBA" id="ARBA00002442"/>
    </source>
</evidence>
<name>A0A941BD51_9BURK</name>
<dbReference type="RefSeq" id="WP_210852094.1">
    <property type="nucleotide sequence ID" value="NZ_JAGQDD010000002.1"/>
</dbReference>
<dbReference type="GO" id="GO:0017004">
    <property type="term" value="P:cytochrome complex assembly"/>
    <property type="evidence" value="ECO:0007669"/>
    <property type="project" value="UniProtKB-KW"/>
</dbReference>
<evidence type="ECO:0000256" key="4">
    <source>
        <dbReference type="ARBA" id="ARBA00016461"/>
    </source>
</evidence>
<feature type="transmembrane region" description="Helical" evidence="12">
    <location>
        <begin position="20"/>
        <end position="36"/>
    </location>
</feature>
<evidence type="ECO:0000256" key="7">
    <source>
        <dbReference type="ARBA" id="ARBA00022519"/>
    </source>
</evidence>
<evidence type="ECO:0000256" key="6">
    <source>
        <dbReference type="ARBA" id="ARBA00022475"/>
    </source>
</evidence>
<protein>
    <recommendedName>
        <fullName evidence="4 12">Heme exporter protein D</fullName>
    </recommendedName>
</protein>
<reference evidence="13 14" key="1">
    <citation type="submission" date="2021-04" db="EMBL/GenBank/DDBJ databases">
        <title>The genome sequence of Ideonella sp. 3Y2.</title>
        <authorList>
            <person name="Liu Y."/>
        </authorList>
    </citation>
    <scope>NUCLEOTIDE SEQUENCE [LARGE SCALE GENOMIC DNA]</scope>
    <source>
        <strain evidence="13 14">3Y2</strain>
    </source>
</reference>